<reference evidence="3" key="1">
    <citation type="submission" date="2022-09" db="EMBL/GenBank/DDBJ databases">
        <title>Culturomic study of gut microbiota in children with autism spectrum disorder.</title>
        <authorList>
            <person name="Efimov B.A."/>
            <person name="Chaplin A.V."/>
            <person name="Sokolova S.R."/>
            <person name="Pikina A.P."/>
            <person name="Korzhanova M."/>
            <person name="Belova V."/>
            <person name="Korostin D."/>
        </authorList>
    </citation>
    <scope>NUCLEOTIDE SEQUENCE</scope>
    <source>
        <strain evidence="3">ASD5510</strain>
    </source>
</reference>
<evidence type="ECO:0000313" key="4">
    <source>
        <dbReference type="Proteomes" id="UP001065549"/>
    </source>
</evidence>
<comment type="caution">
    <text evidence="3">The sequence shown here is derived from an EMBL/GenBank/DDBJ whole genome shotgun (WGS) entry which is preliminary data.</text>
</comment>
<evidence type="ECO:0000256" key="1">
    <source>
        <dbReference type="ARBA" id="ARBA00022729"/>
    </source>
</evidence>
<name>A0A9J6QSU2_9FIRM</name>
<dbReference type="PANTHER" id="PTHR43405">
    <property type="entry name" value="GLYCOSYL HYDROLASE DIGH"/>
    <property type="match status" value="1"/>
</dbReference>
<dbReference type="InterPro" id="IPR017853">
    <property type="entry name" value="GH"/>
</dbReference>
<dbReference type="InterPro" id="IPR003790">
    <property type="entry name" value="GHL10"/>
</dbReference>
<dbReference type="SUPFAM" id="SSF51445">
    <property type="entry name" value="(Trans)glycosidases"/>
    <property type="match status" value="1"/>
</dbReference>
<evidence type="ECO:0000313" key="3">
    <source>
        <dbReference type="EMBL" id="MCU7377559.1"/>
    </source>
</evidence>
<dbReference type="RefSeq" id="WP_253020185.1">
    <property type="nucleotide sequence ID" value="NZ_JAJAGH010000019.1"/>
</dbReference>
<dbReference type="InterPro" id="IPR052177">
    <property type="entry name" value="Divisome_Glycosyl_Hydrolase"/>
</dbReference>
<dbReference type="Proteomes" id="UP001065549">
    <property type="component" value="Unassembled WGS sequence"/>
</dbReference>
<gene>
    <name evidence="3" type="ORF">OBO34_04225</name>
</gene>
<evidence type="ECO:0000259" key="2">
    <source>
        <dbReference type="Pfam" id="PF02638"/>
    </source>
</evidence>
<dbReference type="PANTHER" id="PTHR43405:SF1">
    <property type="entry name" value="GLYCOSYL HYDROLASE DIGH"/>
    <property type="match status" value="1"/>
</dbReference>
<feature type="domain" description="Glycosyl hydrolase-like 10" evidence="2">
    <location>
        <begin position="48"/>
        <end position="145"/>
    </location>
</feature>
<dbReference type="Pfam" id="PF02638">
    <property type="entry name" value="GHL10"/>
    <property type="match status" value="2"/>
</dbReference>
<keyword evidence="4" id="KW-1185">Reference proteome</keyword>
<accession>A0A9J6QSU2</accession>
<keyword evidence="1" id="KW-0732">Signal</keyword>
<organism evidence="3 4">
    <name type="scientific">Hominibacterium faecale</name>
    <dbReference type="NCBI Taxonomy" id="2839743"/>
    <lineage>
        <taxon>Bacteria</taxon>
        <taxon>Bacillati</taxon>
        <taxon>Bacillota</taxon>
        <taxon>Clostridia</taxon>
        <taxon>Peptostreptococcales</taxon>
        <taxon>Anaerovoracaceae</taxon>
        <taxon>Hominibacterium</taxon>
    </lineage>
</organism>
<feature type="domain" description="Glycosyl hydrolase-like 10" evidence="2">
    <location>
        <begin position="203"/>
        <end position="312"/>
    </location>
</feature>
<proteinExistence type="predicted"/>
<sequence>MKKRRRRKRRLAKKEKILISVLILVLLLLAAAIAASVFHNKQSRPQEEVRAVWLAYVDFKDLGLHNQNEADFRQNAQAFFDQAEKNSINTVYFHVRAFRDASYPSETFPMSKYIWDKEEAIPYDPLAIMIQLAHKYDMKLHAWLNPYRNHTLDEKILDPAAEASTEEILSCVREVLESYEVDGIHFDDYFYREDSKLPAEEKMSNVNRMVRSVYQQVKACGNHFQFGISPAGNIGYCESIGADVRTWMSEEGYVDYIVPQIYWTDEHSAKWRPKMFTDTLDEWIAANDSNVPLYAGLALYRTGRAEDDDPGWGERSNILAGQIAQLRQKSCGGFALFSAKDFFRKGAQPELENYRRQLEKK</sequence>
<protein>
    <submittedName>
        <fullName evidence="3">Family 10 glycosylhydrolase</fullName>
    </submittedName>
</protein>
<dbReference type="AlphaFoldDB" id="A0A9J6QSU2"/>
<dbReference type="EMBL" id="JAOSHN010000002">
    <property type="protein sequence ID" value="MCU7377559.1"/>
    <property type="molecule type" value="Genomic_DNA"/>
</dbReference>
<dbReference type="Gene3D" id="3.20.20.80">
    <property type="entry name" value="Glycosidases"/>
    <property type="match status" value="2"/>
</dbReference>